<sequence length="104" mass="11909">MYRTSIHKADITMILSFKHKGLQAFFETGSTAGIQPKHAQKLHLLLTTLNVVSDVSEMDMPGWNLHPLKGDLTGYWSVKVNANWRLTFKFENGDAEIVNYQDYH</sequence>
<dbReference type="PANTHER" id="PTHR40266:SF2">
    <property type="entry name" value="TOXIN HIGB-1"/>
    <property type="match status" value="1"/>
</dbReference>
<dbReference type="PANTHER" id="PTHR40266">
    <property type="entry name" value="TOXIN HIGB-1"/>
    <property type="match status" value="1"/>
</dbReference>
<accession>A0A2U0TA81</accession>
<comment type="caution">
    <text evidence="1">The sequence shown here is derived from an EMBL/GenBank/DDBJ whole genome shotgun (WGS) entry which is preliminary data.</text>
</comment>
<reference evidence="1 2" key="1">
    <citation type="submission" date="2018-05" db="EMBL/GenBank/DDBJ databases">
        <title>Genomic Encyclopedia of Type Strains, Phase IV (KMG-IV): sequencing the most valuable type-strain genomes for metagenomic binning, comparative biology and taxonomic classification.</title>
        <authorList>
            <person name="Goeker M."/>
        </authorList>
    </citation>
    <scope>NUCLEOTIDE SEQUENCE [LARGE SCALE GENOMIC DNA]</scope>
    <source>
        <strain evidence="1 2">DSM 22999</strain>
    </source>
</reference>
<dbReference type="InterPro" id="IPR035093">
    <property type="entry name" value="RelE/ParE_toxin_dom_sf"/>
</dbReference>
<dbReference type="InterPro" id="IPR007711">
    <property type="entry name" value="HigB-1"/>
</dbReference>
<evidence type="ECO:0000313" key="1">
    <source>
        <dbReference type="EMBL" id="PVX40521.1"/>
    </source>
</evidence>
<dbReference type="EMBL" id="QENU01000003">
    <property type="protein sequence ID" value="PVX40521.1"/>
    <property type="molecule type" value="Genomic_DNA"/>
</dbReference>
<dbReference type="Gene3D" id="3.30.2310.20">
    <property type="entry name" value="RelE-like"/>
    <property type="match status" value="1"/>
</dbReference>
<evidence type="ECO:0000313" key="2">
    <source>
        <dbReference type="Proteomes" id="UP000245909"/>
    </source>
</evidence>
<dbReference type="Proteomes" id="UP000245909">
    <property type="component" value="Unassembled WGS sequence"/>
</dbReference>
<dbReference type="Pfam" id="PF05015">
    <property type="entry name" value="HigB-like_toxin"/>
    <property type="match status" value="1"/>
</dbReference>
<keyword evidence="2" id="KW-1185">Reference proteome</keyword>
<proteinExistence type="predicted"/>
<gene>
    <name evidence="1" type="ORF">C8D76_10394</name>
</gene>
<organism evidence="1 2">
    <name type="scientific">Alitibacter langaaensis DSM 22999</name>
    <dbReference type="NCBI Taxonomy" id="1122935"/>
    <lineage>
        <taxon>Bacteria</taxon>
        <taxon>Pseudomonadati</taxon>
        <taxon>Pseudomonadota</taxon>
        <taxon>Gammaproteobacteria</taxon>
        <taxon>Pasteurellales</taxon>
        <taxon>Pasteurellaceae</taxon>
        <taxon>Alitibacter</taxon>
    </lineage>
</organism>
<dbReference type="AlphaFoldDB" id="A0A2U0TA81"/>
<dbReference type="SUPFAM" id="SSF143011">
    <property type="entry name" value="RelE-like"/>
    <property type="match status" value="1"/>
</dbReference>
<name>A0A2U0TA81_9PAST</name>
<protein>
    <submittedName>
        <fullName evidence="1">Proteic killer suppression protein</fullName>
    </submittedName>
</protein>